<reference evidence="1 2" key="1">
    <citation type="submission" date="2017-01" db="EMBL/GenBank/DDBJ databases">
        <title>Isolation and characterization of Pectobacterium phages.</title>
        <authorList>
            <person name="Buttimer C.T.H."/>
            <person name="Lucid A."/>
            <person name="Coffey A."/>
        </authorList>
    </citation>
    <scope>NUCLEOTIDE SEQUENCE [LARGE SCALE GENOMIC DNA]</scope>
</reference>
<organism evidence="1 2">
    <name type="scientific">Pectobacterium phage vB_PatP_CB4</name>
    <dbReference type="NCBI Taxonomy" id="1958919"/>
    <lineage>
        <taxon>Viruses</taxon>
        <taxon>Duplodnaviria</taxon>
        <taxon>Heunggongvirae</taxon>
        <taxon>Uroviricota</taxon>
        <taxon>Caudoviricetes</taxon>
        <taxon>Schitoviridae</taxon>
        <taxon>Cbunavirus</taxon>
        <taxon>Cbunavirus CB4</taxon>
    </lineage>
</organism>
<gene>
    <name evidence="1" type="ORF">CB4_022</name>
</gene>
<proteinExistence type="predicted"/>
<evidence type="ECO:0000313" key="2">
    <source>
        <dbReference type="Proteomes" id="UP000241311"/>
    </source>
</evidence>
<evidence type="ECO:0000313" key="1">
    <source>
        <dbReference type="EMBL" id="AQT27864.1"/>
    </source>
</evidence>
<accession>A0A2P0N9S6</accession>
<keyword evidence="2" id="KW-1185">Reference proteome</keyword>
<protein>
    <submittedName>
        <fullName evidence="1">Uncharacterized protein</fullName>
    </submittedName>
</protein>
<dbReference type="EMBL" id="KY549659">
    <property type="protein sequence ID" value="AQT27864.1"/>
    <property type="molecule type" value="Genomic_DNA"/>
</dbReference>
<dbReference type="Proteomes" id="UP000241311">
    <property type="component" value="Segment"/>
</dbReference>
<sequence length="92" mass="10713">MSAETSKAKCHTYCEFCKALGIKRVATRMTRYAPRMGTRDTYKHYACEDHIELMEDTDPQRTRGAQLKELKAVKQSVATEYSEADYQTWLRL</sequence>
<name>A0A2P0N9S6_9CAUD</name>